<comment type="caution">
    <text evidence="8">The sequence shown here is derived from an EMBL/GenBank/DDBJ whole genome shotgun (WGS) entry which is preliminary data.</text>
</comment>
<name>A0ABR7ULN1_9FLAO</name>
<dbReference type="SMART" id="SM00839">
    <property type="entry name" value="ELFV_dehydrog"/>
    <property type="match status" value="1"/>
</dbReference>
<comment type="similarity">
    <text evidence="1 5 6">Belongs to the Glu/Leu/Phe/Val dehydrogenases family.</text>
</comment>
<dbReference type="InterPro" id="IPR050724">
    <property type="entry name" value="Glu_Leu_Phe_Val_DH"/>
</dbReference>
<evidence type="ECO:0000313" key="8">
    <source>
        <dbReference type="EMBL" id="MBD0723779.1"/>
    </source>
</evidence>
<dbReference type="PANTHER" id="PTHR43571:SF1">
    <property type="entry name" value="NADP-SPECIFIC GLUTAMATE DEHYDROGENASE 1-RELATED"/>
    <property type="match status" value="1"/>
</dbReference>
<dbReference type="InterPro" id="IPR014362">
    <property type="entry name" value="Glu_DH"/>
</dbReference>
<protein>
    <recommendedName>
        <fullName evidence="5">Glutamate dehydrogenase</fullName>
    </recommendedName>
</protein>
<accession>A0ABR7ULN1</accession>
<dbReference type="InterPro" id="IPR036291">
    <property type="entry name" value="NAD(P)-bd_dom_sf"/>
</dbReference>
<dbReference type="CDD" id="cd05313">
    <property type="entry name" value="NAD_bind_2_Glu_DH"/>
    <property type="match status" value="1"/>
</dbReference>
<evidence type="ECO:0000256" key="4">
    <source>
        <dbReference type="ARBA" id="ARBA00023027"/>
    </source>
</evidence>
<evidence type="ECO:0000313" key="9">
    <source>
        <dbReference type="Proteomes" id="UP000661715"/>
    </source>
</evidence>
<evidence type="ECO:0000256" key="6">
    <source>
        <dbReference type="RuleBase" id="RU004417"/>
    </source>
</evidence>
<dbReference type="InterPro" id="IPR006096">
    <property type="entry name" value="Glu/Leu/Phe/Val/Trp_DH_C"/>
</dbReference>
<dbReference type="InterPro" id="IPR033524">
    <property type="entry name" value="Glu/Leu/Phe/Val_DH_AS"/>
</dbReference>
<dbReference type="InterPro" id="IPR046346">
    <property type="entry name" value="Aminoacid_DH-like_N_sf"/>
</dbReference>
<dbReference type="Proteomes" id="UP000661715">
    <property type="component" value="Unassembled WGS sequence"/>
</dbReference>
<dbReference type="InterPro" id="IPR006097">
    <property type="entry name" value="Glu/Leu/Phe/Val/Trp_DH_dimer"/>
</dbReference>
<reference evidence="8 9" key="1">
    <citation type="journal article" date="2020" name="Microbiol. Res.">
        <title>Flavobacterium pokkalii sp. nov., a novel plant growth promoting native rhizobacteria isolated from pokkali rice grown in coastal saline affected agricultural regions of southern India, Kerala.</title>
        <authorList>
            <person name="Menon R.R."/>
            <person name="Kumari S."/>
            <person name="Viver T."/>
            <person name="Rameshkumar N."/>
        </authorList>
    </citation>
    <scope>NUCLEOTIDE SEQUENCE [LARGE SCALE GENOMIC DNA]</scope>
    <source>
        <strain evidence="8 9">L1I52</strain>
    </source>
</reference>
<dbReference type="EMBL" id="NASZ01000001">
    <property type="protein sequence ID" value="MBD0723779.1"/>
    <property type="molecule type" value="Genomic_DNA"/>
</dbReference>
<sequence length="447" mass="48865">MSQAIQDFMNGVTLRNPNEPEFLQAVLEVAETVIPFIEKNKKYQNQMLLERMVEADRIIIFRVAWIDDKGQTQVNRGFRVQMNSAIGPYKGGLRFHPTVNLSVLKFLAFEQTFKNSLTTLPMGGGKGGSDFDPKGKSDIEVMRFCQSFMTELCKYVGAYTDVPAGDMGVGAREVGYLFGQYKKIRNEFTGVLTGKGMSYGGSLIRPEATGYGVVYFAQSMLETRGMDLKDKIVAVSGSGNVAQYAVEKATQLGAKVVTMSDSTGYIYDADGIDAEKLAYMMHLKNELRTKISEYVVKYPNAKFYEGAKSWEQPCDIALPCATQNELNAEDAQTLVANGCVCVSEGANMPSTPEAIAVFHKARILFSPGKASNAGGVATSGLEMSQNSLRLSWTAEEVDKKLKTIMLNIHASCVQYGTEEDGYIDYVKGANIAGFVKVADAMLAQGVV</sequence>
<dbReference type="InterPro" id="IPR006095">
    <property type="entry name" value="Glu/Leu/Phe/Val/Trp_DH"/>
</dbReference>
<dbReference type="NCBIfam" id="NF006929">
    <property type="entry name" value="PRK09414.1"/>
    <property type="match status" value="1"/>
</dbReference>
<keyword evidence="4" id="KW-0520">NAD</keyword>
<proteinExistence type="inferred from homology"/>
<evidence type="ECO:0000256" key="5">
    <source>
        <dbReference type="PIRNR" id="PIRNR000185"/>
    </source>
</evidence>
<gene>
    <name evidence="8" type="ORF">B6A10_01150</name>
</gene>
<dbReference type="PANTHER" id="PTHR43571">
    <property type="entry name" value="NADP-SPECIFIC GLUTAMATE DEHYDROGENASE 1-RELATED"/>
    <property type="match status" value="1"/>
</dbReference>
<evidence type="ECO:0000256" key="3">
    <source>
        <dbReference type="ARBA" id="ARBA00023002"/>
    </source>
</evidence>
<organism evidence="8 9">
    <name type="scientific">Flavobacterium pokkalii</name>
    <dbReference type="NCBI Taxonomy" id="1940408"/>
    <lineage>
        <taxon>Bacteria</taxon>
        <taxon>Pseudomonadati</taxon>
        <taxon>Bacteroidota</taxon>
        <taxon>Flavobacteriia</taxon>
        <taxon>Flavobacteriales</taxon>
        <taxon>Flavobacteriaceae</taxon>
        <taxon>Flavobacterium</taxon>
    </lineage>
</organism>
<dbReference type="Pfam" id="PF02812">
    <property type="entry name" value="ELFV_dehydrog_N"/>
    <property type="match status" value="1"/>
</dbReference>
<dbReference type="Gene3D" id="3.40.50.10860">
    <property type="entry name" value="Leucine Dehydrogenase, chain A, domain 1"/>
    <property type="match status" value="1"/>
</dbReference>
<evidence type="ECO:0000259" key="7">
    <source>
        <dbReference type="SMART" id="SM00839"/>
    </source>
</evidence>
<keyword evidence="3 5" id="KW-0560">Oxidoreductase</keyword>
<dbReference type="SUPFAM" id="SSF53223">
    <property type="entry name" value="Aminoacid dehydrogenase-like, N-terminal domain"/>
    <property type="match status" value="1"/>
</dbReference>
<dbReference type="RefSeq" id="WP_188219382.1">
    <property type="nucleotide sequence ID" value="NZ_NASZ01000001.1"/>
</dbReference>
<dbReference type="PRINTS" id="PR00082">
    <property type="entry name" value="GLFDHDRGNASE"/>
</dbReference>
<dbReference type="Pfam" id="PF00208">
    <property type="entry name" value="ELFV_dehydrog"/>
    <property type="match status" value="1"/>
</dbReference>
<feature type="domain" description="Glutamate/phenylalanine/leucine/valine/L-tryptophan dehydrogenase C-terminal" evidence="7">
    <location>
        <begin position="202"/>
        <end position="445"/>
    </location>
</feature>
<evidence type="ECO:0000256" key="1">
    <source>
        <dbReference type="ARBA" id="ARBA00006382"/>
    </source>
</evidence>
<dbReference type="PIRSF" id="PIRSF000185">
    <property type="entry name" value="Glu_DH"/>
    <property type="match status" value="1"/>
</dbReference>
<evidence type="ECO:0000256" key="2">
    <source>
        <dbReference type="ARBA" id="ARBA00011643"/>
    </source>
</evidence>
<dbReference type="Gene3D" id="3.40.50.720">
    <property type="entry name" value="NAD(P)-binding Rossmann-like Domain"/>
    <property type="match status" value="1"/>
</dbReference>
<keyword evidence="9" id="KW-1185">Reference proteome</keyword>
<dbReference type="PROSITE" id="PS00074">
    <property type="entry name" value="GLFV_DEHYDROGENASE"/>
    <property type="match status" value="1"/>
</dbReference>
<dbReference type="Gene3D" id="1.10.285.10">
    <property type="entry name" value="Glutamate Dehydrogenase, chain A, domain 3"/>
    <property type="match status" value="2"/>
</dbReference>
<comment type="subunit">
    <text evidence="2">Homohexamer.</text>
</comment>
<dbReference type="InterPro" id="IPR033922">
    <property type="entry name" value="NAD_bind_Glu_DH"/>
</dbReference>
<dbReference type="SUPFAM" id="SSF51735">
    <property type="entry name" value="NAD(P)-binding Rossmann-fold domains"/>
    <property type="match status" value="1"/>
</dbReference>